<feature type="domain" description="Enoyl reductase (ER)" evidence="1">
    <location>
        <begin position="18"/>
        <end position="368"/>
    </location>
</feature>
<organism evidence="2 3">
    <name type="scientific">Clohesyomyces aquaticus</name>
    <dbReference type="NCBI Taxonomy" id="1231657"/>
    <lineage>
        <taxon>Eukaryota</taxon>
        <taxon>Fungi</taxon>
        <taxon>Dikarya</taxon>
        <taxon>Ascomycota</taxon>
        <taxon>Pezizomycotina</taxon>
        <taxon>Dothideomycetes</taxon>
        <taxon>Pleosporomycetidae</taxon>
        <taxon>Pleosporales</taxon>
        <taxon>Lindgomycetaceae</taxon>
        <taxon>Clohesyomyces</taxon>
    </lineage>
</organism>
<proteinExistence type="predicted"/>
<sequence>MPPSPSLPPSSKSLTYTHPSSAPHITFSPLTPPGPAELLIKVHAAAINPVDIQLWGNPVIGLLAGKKEKGIGCDYSGVIVGVGKGLKDGKWEEGAEVFGLFSRPTGEGTFSQYIKVTPSMDPICIKPSCWTHEEAAAVPLVALTAFACLDWLPAENASKSPRRVVVAGASGGVGIWCVQLSKLLHNAHVTAICSSRNTSFARSLGADEIIDYTSQPVAQTLLSNLPSGIKYDQYIDCVGGTEMFEHWDALLHKNGSYTTIVGDKTSRTSMGGPLTYITYPSQVLRYIRGYIFGPRYANVLLYAESKYLEKLVRLTEEREEGKAEGKGVKLVVQDVVEGILDEGAKGEEAWEKVRAYMVEGRVRGKIVVSIEH</sequence>
<reference evidence="2 3" key="1">
    <citation type="submission" date="2016-07" db="EMBL/GenBank/DDBJ databases">
        <title>Pervasive Adenine N6-methylation of Active Genes in Fungi.</title>
        <authorList>
            <consortium name="DOE Joint Genome Institute"/>
            <person name="Mondo S.J."/>
            <person name="Dannebaum R.O."/>
            <person name="Kuo R.C."/>
            <person name="Labutti K."/>
            <person name="Haridas S."/>
            <person name="Kuo A."/>
            <person name="Salamov A."/>
            <person name="Ahrendt S.R."/>
            <person name="Lipzen A."/>
            <person name="Sullivan W."/>
            <person name="Andreopoulos W.B."/>
            <person name="Clum A."/>
            <person name="Lindquist E."/>
            <person name="Daum C."/>
            <person name="Ramamoorthy G.K."/>
            <person name="Gryganskyi A."/>
            <person name="Culley D."/>
            <person name="Magnuson J.K."/>
            <person name="James T.Y."/>
            <person name="O'Malley M.A."/>
            <person name="Stajich J.E."/>
            <person name="Spatafora J.W."/>
            <person name="Visel A."/>
            <person name="Grigoriev I.V."/>
        </authorList>
    </citation>
    <scope>NUCLEOTIDE SEQUENCE [LARGE SCALE GENOMIC DNA]</scope>
    <source>
        <strain evidence="2 3">CBS 115471</strain>
    </source>
</reference>
<evidence type="ECO:0000313" key="2">
    <source>
        <dbReference type="EMBL" id="ORY12019.1"/>
    </source>
</evidence>
<name>A0A1Y1ZP42_9PLEO</name>
<dbReference type="GO" id="GO:0016491">
    <property type="term" value="F:oxidoreductase activity"/>
    <property type="evidence" value="ECO:0007669"/>
    <property type="project" value="InterPro"/>
</dbReference>
<evidence type="ECO:0000313" key="3">
    <source>
        <dbReference type="Proteomes" id="UP000193144"/>
    </source>
</evidence>
<dbReference type="Pfam" id="PF08240">
    <property type="entry name" value="ADH_N"/>
    <property type="match status" value="1"/>
</dbReference>
<protein>
    <recommendedName>
        <fullName evidence="1">Enoyl reductase (ER) domain-containing protein</fullName>
    </recommendedName>
</protein>
<dbReference type="PANTHER" id="PTHR11695">
    <property type="entry name" value="ALCOHOL DEHYDROGENASE RELATED"/>
    <property type="match status" value="1"/>
</dbReference>
<dbReference type="EMBL" id="MCFA01000055">
    <property type="protein sequence ID" value="ORY12019.1"/>
    <property type="molecule type" value="Genomic_DNA"/>
</dbReference>
<dbReference type="AlphaFoldDB" id="A0A1Y1ZP42"/>
<dbReference type="SMART" id="SM00829">
    <property type="entry name" value="PKS_ER"/>
    <property type="match status" value="1"/>
</dbReference>
<dbReference type="InterPro" id="IPR013154">
    <property type="entry name" value="ADH-like_N"/>
</dbReference>
<dbReference type="SUPFAM" id="SSF51735">
    <property type="entry name" value="NAD(P)-binding Rossmann-fold domains"/>
    <property type="match status" value="1"/>
</dbReference>
<dbReference type="PANTHER" id="PTHR11695:SF647">
    <property type="entry name" value="ENOYL REDUCTASE (ER) DOMAIN-CONTAINING PROTEIN"/>
    <property type="match status" value="1"/>
</dbReference>
<dbReference type="Proteomes" id="UP000193144">
    <property type="component" value="Unassembled WGS sequence"/>
</dbReference>
<dbReference type="Pfam" id="PF00107">
    <property type="entry name" value="ADH_zinc_N"/>
    <property type="match status" value="1"/>
</dbReference>
<dbReference type="InterPro" id="IPR050700">
    <property type="entry name" value="YIM1/Zinc_Alcohol_DH_Fams"/>
</dbReference>
<dbReference type="InterPro" id="IPR011032">
    <property type="entry name" value="GroES-like_sf"/>
</dbReference>
<dbReference type="InterPro" id="IPR020843">
    <property type="entry name" value="ER"/>
</dbReference>
<gene>
    <name evidence="2" type="ORF">BCR34DRAFT_311128</name>
</gene>
<comment type="caution">
    <text evidence="2">The sequence shown here is derived from an EMBL/GenBank/DDBJ whole genome shotgun (WGS) entry which is preliminary data.</text>
</comment>
<dbReference type="Gene3D" id="3.90.180.10">
    <property type="entry name" value="Medium-chain alcohol dehydrogenases, catalytic domain"/>
    <property type="match status" value="1"/>
</dbReference>
<dbReference type="STRING" id="1231657.A0A1Y1ZP42"/>
<dbReference type="CDD" id="cd08267">
    <property type="entry name" value="MDR1"/>
    <property type="match status" value="1"/>
</dbReference>
<dbReference type="GO" id="GO:0005739">
    <property type="term" value="C:mitochondrion"/>
    <property type="evidence" value="ECO:0007669"/>
    <property type="project" value="TreeGrafter"/>
</dbReference>
<keyword evidence="3" id="KW-1185">Reference proteome</keyword>
<dbReference type="OrthoDB" id="201656at2759"/>
<dbReference type="InterPro" id="IPR036291">
    <property type="entry name" value="NAD(P)-bd_dom_sf"/>
</dbReference>
<evidence type="ECO:0000259" key="1">
    <source>
        <dbReference type="SMART" id="SM00829"/>
    </source>
</evidence>
<dbReference type="SUPFAM" id="SSF50129">
    <property type="entry name" value="GroES-like"/>
    <property type="match status" value="1"/>
</dbReference>
<accession>A0A1Y1ZP42</accession>
<dbReference type="InterPro" id="IPR013149">
    <property type="entry name" value="ADH-like_C"/>
</dbReference>
<dbReference type="Gene3D" id="3.40.50.720">
    <property type="entry name" value="NAD(P)-binding Rossmann-like Domain"/>
    <property type="match status" value="1"/>
</dbReference>